<gene>
    <name evidence="2" type="ORF">QVD17_02103</name>
</gene>
<comment type="caution">
    <text evidence="2">The sequence shown here is derived from an EMBL/GenBank/DDBJ whole genome shotgun (WGS) entry which is preliminary data.</text>
</comment>
<dbReference type="Proteomes" id="UP001229421">
    <property type="component" value="Unassembled WGS sequence"/>
</dbReference>
<dbReference type="AlphaFoldDB" id="A0AAD8P8J5"/>
<reference evidence="2" key="1">
    <citation type="journal article" date="2023" name="bioRxiv">
        <title>Improved chromosome-level genome assembly for marigold (Tagetes erecta).</title>
        <authorList>
            <person name="Jiang F."/>
            <person name="Yuan L."/>
            <person name="Wang S."/>
            <person name="Wang H."/>
            <person name="Xu D."/>
            <person name="Wang A."/>
            <person name="Fan W."/>
        </authorList>
    </citation>
    <scope>NUCLEOTIDE SEQUENCE</scope>
    <source>
        <strain evidence="2">WSJ</strain>
        <tissue evidence="2">Leaf</tissue>
    </source>
</reference>
<keyword evidence="1" id="KW-0812">Transmembrane</keyword>
<sequence length="71" mass="7892">MPGGMIGIHIISSYLSSGWSWTSQNLSQMTTGRRLDTWIVDDILWNVVMAVESIVLASMLACYFIFCGCTL</sequence>
<keyword evidence="1" id="KW-1133">Transmembrane helix</keyword>
<dbReference type="EMBL" id="JAUHHV010000001">
    <property type="protein sequence ID" value="KAK1436324.1"/>
    <property type="molecule type" value="Genomic_DNA"/>
</dbReference>
<organism evidence="2 3">
    <name type="scientific">Tagetes erecta</name>
    <name type="common">African marigold</name>
    <dbReference type="NCBI Taxonomy" id="13708"/>
    <lineage>
        <taxon>Eukaryota</taxon>
        <taxon>Viridiplantae</taxon>
        <taxon>Streptophyta</taxon>
        <taxon>Embryophyta</taxon>
        <taxon>Tracheophyta</taxon>
        <taxon>Spermatophyta</taxon>
        <taxon>Magnoliopsida</taxon>
        <taxon>eudicotyledons</taxon>
        <taxon>Gunneridae</taxon>
        <taxon>Pentapetalae</taxon>
        <taxon>asterids</taxon>
        <taxon>campanulids</taxon>
        <taxon>Asterales</taxon>
        <taxon>Asteraceae</taxon>
        <taxon>Asteroideae</taxon>
        <taxon>Heliantheae alliance</taxon>
        <taxon>Tageteae</taxon>
        <taxon>Tagetes</taxon>
    </lineage>
</organism>
<evidence type="ECO:0000313" key="2">
    <source>
        <dbReference type="EMBL" id="KAK1436324.1"/>
    </source>
</evidence>
<accession>A0AAD8P8J5</accession>
<name>A0AAD8P8J5_TARER</name>
<dbReference type="PANTHER" id="PTHR33726:SF19">
    <property type="entry name" value="OS03G0313800 PROTEIN"/>
    <property type="match status" value="1"/>
</dbReference>
<keyword evidence="1" id="KW-0472">Membrane</keyword>
<keyword evidence="3" id="KW-1185">Reference proteome</keyword>
<dbReference type="PANTHER" id="PTHR33726">
    <property type="entry name" value="TRANSMEMBRANE PROTEIN"/>
    <property type="match status" value="1"/>
</dbReference>
<proteinExistence type="predicted"/>
<feature type="transmembrane region" description="Helical" evidence="1">
    <location>
        <begin position="43"/>
        <end position="66"/>
    </location>
</feature>
<protein>
    <submittedName>
        <fullName evidence="2">Uncharacterized protein</fullName>
    </submittedName>
</protein>
<evidence type="ECO:0000256" key="1">
    <source>
        <dbReference type="SAM" id="Phobius"/>
    </source>
</evidence>
<evidence type="ECO:0000313" key="3">
    <source>
        <dbReference type="Proteomes" id="UP001229421"/>
    </source>
</evidence>